<evidence type="ECO:0000259" key="6">
    <source>
        <dbReference type="Pfam" id="PF00425"/>
    </source>
</evidence>
<dbReference type="InterPro" id="IPR015890">
    <property type="entry name" value="Chorismate_C"/>
</dbReference>
<dbReference type="Pfam" id="PF00425">
    <property type="entry name" value="Chorismate_bind"/>
    <property type="match status" value="1"/>
</dbReference>
<dbReference type="InterPro" id="IPR005801">
    <property type="entry name" value="ADC_synthase"/>
</dbReference>
<evidence type="ECO:0000256" key="1">
    <source>
        <dbReference type="ARBA" id="ARBA00000799"/>
    </source>
</evidence>
<protein>
    <recommendedName>
        <fullName evidence="3">isochorismate synthase</fullName>
        <ecNumber evidence="3">5.4.4.2</ecNumber>
    </recommendedName>
    <alternativeName>
        <fullName evidence="5">Isochorismate mutase</fullName>
    </alternativeName>
</protein>
<comment type="catalytic activity">
    <reaction evidence="1">
        <text>chorismate = isochorismate</text>
        <dbReference type="Rhea" id="RHEA:18985"/>
        <dbReference type="ChEBI" id="CHEBI:29748"/>
        <dbReference type="ChEBI" id="CHEBI:29780"/>
        <dbReference type="EC" id="5.4.4.2"/>
    </reaction>
</comment>
<evidence type="ECO:0000313" key="7">
    <source>
        <dbReference type="EMBL" id="CAA9480704.1"/>
    </source>
</evidence>
<evidence type="ECO:0000256" key="5">
    <source>
        <dbReference type="ARBA" id="ARBA00041564"/>
    </source>
</evidence>
<sequence>MPTLTAARPPFSLLPADRARLQRQLEAAVRRARQVRAGEALAAVTVALDPRTDPTAVVVASRRAGEPWFVFEQPDRERSALATLGCVKALESQGPDRFRTGAARWRRLASDACCDAHDDRGRPRGAGPIAVGGFAFAPEGGHAPHWSGFAPASLHVPEIAIARRGDDVRMTLHALARPRDTPERLLAGLEARCDELRLAGLPLLDPDPAGRARVVSAMPPEHYEGAVARAVERIRAGELEKVVLAREVQVHTGRSRAHDAGAVLGVLREAFPSCYVFAVGRGDATFLGASPELLVRRDGLRAGTLALAGSARRSADPAVDDYLGEQLLRSEKDRGEQEIVTRRIERALERVALWVTAAEEPQVIRMANIQHLATPIRAQLVEHVAAVELAGLLHPTPAVGGEPWAAAAPLVPALEGLDRGWYAGPVGWTDLNEDGEFCVALRCALLQGPVARCYAGVGVVRDSDPAAELAETETKLQALLPVLAL</sequence>
<evidence type="ECO:0000256" key="2">
    <source>
        <dbReference type="ARBA" id="ARBA00005297"/>
    </source>
</evidence>
<dbReference type="InterPro" id="IPR004561">
    <property type="entry name" value="IsoChor_synthase"/>
</dbReference>
<dbReference type="GO" id="GO:0008909">
    <property type="term" value="F:isochorismate synthase activity"/>
    <property type="evidence" value="ECO:0007669"/>
    <property type="project" value="UniProtKB-EC"/>
</dbReference>
<dbReference type="PANTHER" id="PTHR42839:SF2">
    <property type="entry name" value="ISOCHORISMATE SYNTHASE ENTC"/>
    <property type="match status" value="1"/>
</dbReference>
<dbReference type="EMBL" id="CADCVR010000024">
    <property type="protein sequence ID" value="CAA9480704.1"/>
    <property type="molecule type" value="Genomic_DNA"/>
</dbReference>
<proteinExistence type="inferred from homology"/>
<dbReference type="AlphaFoldDB" id="A0A6J4RWK3"/>
<gene>
    <name evidence="7" type="ORF">AVDCRST_MAG53-676</name>
</gene>
<evidence type="ECO:0000256" key="3">
    <source>
        <dbReference type="ARBA" id="ARBA00012824"/>
    </source>
</evidence>
<feature type="domain" description="Chorismate-utilising enzyme C-terminal" evidence="6">
    <location>
        <begin position="221"/>
        <end position="475"/>
    </location>
</feature>
<dbReference type="NCBIfam" id="TIGR00543">
    <property type="entry name" value="isochor_syn"/>
    <property type="match status" value="1"/>
</dbReference>
<name>A0A6J4RWK3_9ACTN</name>
<dbReference type="SUPFAM" id="SSF56322">
    <property type="entry name" value="ADC synthase"/>
    <property type="match status" value="1"/>
</dbReference>
<keyword evidence="4 7" id="KW-0413">Isomerase</keyword>
<reference evidence="7" key="1">
    <citation type="submission" date="2020-02" db="EMBL/GenBank/DDBJ databases">
        <authorList>
            <person name="Meier V. D."/>
        </authorList>
    </citation>
    <scope>NUCLEOTIDE SEQUENCE</scope>
    <source>
        <strain evidence="7">AVDCRST_MAG53</strain>
    </source>
</reference>
<evidence type="ECO:0000256" key="4">
    <source>
        <dbReference type="ARBA" id="ARBA00023235"/>
    </source>
</evidence>
<dbReference type="EC" id="5.4.4.2" evidence="3"/>
<accession>A0A6J4RWK3</accession>
<dbReference type="Gene3D" id="3.60.120.10">
    <property type="entry name" value="Anthranilate synthase"/>
    <property type="match status" value="1"/>
</dbReference>
<dbReference type="PANTHER" id="PTHR42839">
    <property type="entry name" value="ISOCHORISMATE SYNTHASE ENTC"/>
    <property type="match status" value="1"/>
</dbReference>
<organism evidence="7">
    <name type="scientific">uncultured Solirubrobacteraceae bacterium</name>
    <dbReference type="NCBI Taxonomy" id="1162706"/>
    <lineage>
        <taxon>Bacteria</taxon>
        <taxon>Bacillati</taxon>
        <taxon>Actinomycetota</taxon>
        <taxon>Thermoleophilia</taxon>
        <taxon>Solirubrobacterales</taxon>
        <taxon>Solirubrobacteraceae</taxon>
        <taxon>environmental samples</taxon>
    </lineage>
</organism>
<comment type="similarity">
    <text evidence="2">Belongs to the isochorismate synthase family.</text>
</comment>